<dbReference type="Pfam" id="PF00646">
    <property type="entry name" value="F-box"/>
    <property type="match status" value="1"/>
</dbReference>
<dbReference type="NCBIfam" id="TIGR01640">
    <property type="entry name" value="F_box_assoc_1"/>
    <property type="match status" value="1"/>
</dbReference>
<evidence type="ECO:0000313" key="3">
    <source>
        <dbReference type="Proteomes" id="UP000467841"/>
    </source>
</evidence>
<dbReference type="AlphaFoldDB" id="A0A6D2J7T0"/>
<name>A0A6D2J7T0_9BRAS</name>
<comment type="caution">
    <text evidence="2">The sequence shown here is derived from an EMBL/GenBank/DDBJ whole genome shotgun (WGS) entry which is preliminary data.</text>
</comment>
<keyword evidence="3" id="KW-1185">Reference proteome</keyword>
<evidence type="ECO:0000259" key="1">
    <source>
        <dbReference type="PROSITE" id="PS50181"/>
    </source>
</evidence>
<dbReference type="PANTHER" id="PTHR31672:SF13">
    <property type="entry name" value="F-BOX PROTEIN CPR30-LIKE"/>
    <property type="match status" value="1"/>
</dbReference>
<dbReference type="PANTHER" id="PTHR31672">
    <property type="entry name" value="BNACNNG10540D PROTEIN"/>
    <property type="match status" value="1"/>
</dbReference>
<gene>
    <name evidence="2" type="ORF">MERR_LOCUS26444</name>
</gene>
<dbReference type="SMART" id="SM00256">
    <property type="entry name" value="FBOX"/>
    <property type="match status" value="1"/>
</dbReference>
<dbReference type="InterPro" id="IPR036047">
    <property type="entry name" value="F-box-like_dom_sf"/>
</dbReference>
<dbReference type="InterPro" id="IPR017451">
    <property type="entry name" value="F-box-assoc_interact_dom"/>
</dbReference>
<proteinExistence type="predicted"/>
<dbReference type="Pfam" id="PF07734">
    <property type="entry name" value="FBA_1"/>
    <property type="match status" value="1"/>
</dbReference>
<dbReference type="OrthoDB" id="1867629at2759"/>
<dbReference type="EMBL" id="CACVBM020001207">
    <property type="protein sequence ID" value="CAA7039209.1"/>
    <property type="molecule type" value="Genomic_DNA"/>
</dbReference>
<feature type="domain" description="F-box" evidence="1">
    <location>
        <begin position="4"/>
        <end position="50"/>
    </location>
</feature>
<dbReference type="SUPFAM" id="SSF81383">
    <property type="entry name" value="F-box domain"/>
    <property type="match status" value="1"/>
</dbReference>
<dbReference type="InterPro" id="IPR001810">
    <property type="entry name" value="F-box_dom"/>
</dbReference>
<dbReference type="CDD" id="cd22157">
    <property type="entry name" value="F-box_AtFBW1-like"/>
    <property type="match status" value="1"/>
</dbReference>
<dbReference type="InterPro" id="IPR050796">
    <property type="entry name" value="SCF_F-box_component"/>
</dbReference>
<sequence>MEATSASSSLINDVIEEIFMRLPVKSLFRFKSVSKQWRCMIESRSLAERHLKIAEQSNVENPKVMAISEERTFNVNGSGLDTGLCFKTICSESASLLSSTLVNFPQGFDYWINVSESCDGLFCIHSHRLQSIYVVNPATRWLRQLPPARFQISMHKFTPSHLIYLKAVSHLAFVKADDYKLVWLYNTDKYNSDAFSPNEGLTNCEVFDFRANDWRYLTCTPSYRIYFNQRPAAANGSVYWFTEPYNGEIKVVGLDIHTETFRVLPKINPAIASSDPDHIGMCALNNGLFMWTREPETMIEYIWRLNSSEDTWENICTIDLRSLNPFGYPPGPGWTVLVAVCKKEKILLNFHCGNDLMKYDSQTKSFSPIFKDSCIKYVPYFQSLISYI</sequence>
<reference evidence="2" key="1">
    <citation type="submission" date="2020-01" db="EMBL/GenBank/DDBJ databases">
        <authorList>
            <person name="Mishra B."/>
        </authorList>
    </citation>
    <scope>NUCLEOTIDE SEQUENCE [LARGE SCALE GENOMIC DNA]</scope>
</reference>
<dbReference type="InterPro" id="IPR015915">
    <property type="entry name" value="Kelch-typ_b-propeller"/>
</dbReference>
<dbReference type="InterPro" id="IPR011043">
    <property type="entry name" value="Gal_Oxase/kelch_b-propeller"/>
</dbReference>
<dbReference type="Proteomes" id="UP000467841">
    <property type="component" value="Unassembled WGS sequence"/>
</dbReference>
<dbReference type="PROSITE" id="PS50181">
    <property type="entry name" value="FBOX"/>
    <property type="match status" value="1"/>
</dbReference>
<dbReference type="Gene3D" id="2.120.10.80">
    <property type="entry name" value="Kelch-type beta propeller"/>
    <property type="match status" value="1"/>
</dbReference>
<dbReference type="SUPFAM" id="SSF50965">
    <property type="entry name" value="Galactose oxidase, central domain"/>
    <property type="match status" value="1"/>
</dbReference>
<evidence type="ECO:0000313" key="2">
    <source>
        <dbReference type="EMBL" id="CAA7039209.1"/>
    </source>
</evidence>
<organism evidence="2 3">
    <name type="scientific">Microthlaspi erraticum</name>
    <dbReference type="NCBI Taxonomy" id="1685480"/>
    <lineage>
        <taxon>Eukaryota</taxon>
        <taxon>Viridiplantae</taxon>
        <taxon>Streptophyta</taxon>
        <taxon>Embryophyta</taxon>
        <taxon>Tracheophyta</taxon>
        <taxon>Spermatophyta</taxon>
        <taxon>Magnoliopsida</taxon>
        <taxon>eudicotyledons</taxon>
        <taxon>Gunneridae</taxon>
        <taxon>Pentapetalae</taxon>
        <taxon>rosids</taxon>
        <taxon>malvids</taxon>
        <taxon>Brassicales</taxon>
        <taxon>Brassicaceae</taxon>
        <taxon>Coluteocarpeae</taxon>
        <taxon>Microthlaspi</taxon>
    </lineage>
</organism>
<accession>A0A6D2J7T0</accession>
<protein>
    <recommendedName>
        <fullName evidence="1">F-box domain-containing protein</fullName>
    </recommendedName>
</protein>
<dbReference type="Gene3D" id="1.20.1280.50">
    <property type="match status" value="1"/>
</dbReference>
<dbReference type="InterPro" id="IPR006527">
    <property type="entry name" value="F-box-assoc_dom_typ1"/>
</dbReference>